<dbReference type="AlphaFoldDB" id="A0A5J4L375"/>
<dbReference type="PANTHER" id="PTHR30570:SF1">
    <property type="entry name" value="PHOSPHATE-BINDING PROTEIN PSTS"/>
    <property type="match status" value="1"/>
</dbReference>
<reference evidence="3" key="1">
    <citation type="submission" date="2019-10" db="EMBL/GenBank/DDBJ databases">
        <title>Metagenomic sequencing of thiosulfate-disproportionating enrichment culture.</title>
        <authorList>
            <person name="Umezawa K."/>
            <person name="Kojima H."/>
            <person name="Fukui M."/>
        </authorList>
    </citation>
    <scope>NUCLEOTIDE SEQUENCE</scope>
    <source>
        <strain evidence="3">45J</strain>
    </source>
</reference>
<evidence type="ECO:0000313" key="3">
    <source>
        <dbReference type="EMBL" id="GER94695.1"/>
    </source>
</evidence>
<sequence>MPKIPFVKPATSSIFRFIDIVILLLSYTLSSFCYAYDIGYQGTHILTHGALEELAKVFEKKYGKSIFVKGGGCADGIAVVANNRLEMGGICCPLNNDVAKKNNLIAHEVASDIKVVIVNPKNPLTNLSLKQVSDIHKGHIKKWKEVGGYNKPIAVIFRQHCQDKEEPVRELLGIDKISEKAIVVNTDKEVIEYVEKFPAAIGITSRVFAKKARVKMINIDGISPTPENTEKGIYKLKGGLYVITKGQPSGDVKKFIDFILSREGQSIIGKEFAKVK</sequence>
<feature type="domain" description="PBP" evidence="2">
    <location>
        <begin position="50"/>
        <end position="263"/>
    </location>
</feature>
<evidence type="ECO:0000256" key="1">
    <source>
        <dbReference type="ARBA" id="ARBA00022729"/>
    </source>
</evidence>
<dbReference type="SUPFAM" id="SSF53850">
    <property type="entry name" value="Periplasmic binding protein-like II"/>
    <property type="match status" value="1"/>
</dbReference>
<organism evidence="3">
    <name type="scientific">hot springs metagenome</name>
    <dbReference type="NCBI Taxonomy" id="433727"/>
    <lineage>
        <taxon>unclassified sequences</taxon>
        <taxon>metagenomes</taxon>
        <taxon>ecological metagenomes</taxon>
    </lineage>
</organism>
<dbReference type="InterPro" id="IPR050811">
    <property type="entry name" value="Phosphate_ABC_transporter"/>
</dbReference>
<accession>A0A5J4L375</accession>
<comment type="caution">
    <text evidence="3">The sequence shown here is derived from an EMBL/GenBank/DDBJ whole genome shotgun (WGS) entry which is preliminary data.</text>
</comment>
<name>A0A5J4L375_9ZZZZ</name>
<gene>
    <name evidence="3" type="ORF">A45J_2459</name>
</gene>
<keyword evidence="1" id="KW-0732">Signal</keyword>
<protein>
    <submittedName>
        <fullName evidence="3">Phosphate-binding protein</fullName>
    </submittedName>
</protein>
<proteinExistence type="predicted"/>
<evidence type="ECO:0000259" key="2">
    <source>
        <dbReference type="Pfam" id="PF12849"/>
    </source>
</evidence>
<dbReference type="Pfam" id="PF12849">
    <property type="entry name" value="PBP_like_2"/>
    <property type="match status" value="1"/>
</dbReference>
<dbReference type="PANTHER" id="PTHR30570">
    <property type="entry name" value="PERIPLASMIC PHOSPHATE BINDING COMPONENT OF PHOSPHATE ABC TRANSPORTER"/>
    <property type="match status" value="1"/>
</dbReference>
<dbReference type="Gene3D" id="3.40.190.10">
    <property type="entry name" value="Periplasmic binding protein-like II"/>
    <property type="match status" value="2"/>
</dbReference>
<dbReference type="EMBL" id="BLAB01000001">
    <property type="protein sequence ID" value="GER94695.1"/>
    <property type="molecule type" value="Genomic_DNA"/>
</dbReference>
<dbReference type="InterPro" id="IPR024370">
    <property type="entry name" value="PBP_domain"/>
</dbReference>